<dbReference type="InterPro" id="IPR002885">
    <property type="entry name" value="PPR_rpt"/>
</dbReference>
<name>A0ABD2YBA1_9GENT</name>
<dbReference type="InterPro" id="IPR046848">
    <property type="entry name" value="E_motif"/>
</dbReference>
<dbReference type="AlphaFoldDB" id="A0ABD2YBA1"/>
<dbReference type="Gene3D" id="1.25.40.10">
    <property type="entry name" value="Tetratricopeptide repeat domain"/>
    <property type="match status" value="4"/>
</dbReference>
<keyword evidence="2" id="KW-0677">Repeat</keyword>
<dbReference type="PROSITE" id="PS51375">
    <property type="entry name" value="PPR"/>
    <property type="match status" value="4"/>
</dbReference>
<evidence type="ECO:0000259" key="4">
    <source>
        <dbReference type="Pfam" id="PF14432"/>
    </source>
</evidence>
<dbReference type="FunFam" id="1.25.40.10:FF:000348">
    <property type="entry name" value="Pentatricopeptide repeat-containing protein chloroplastic"/>
    <property type="match status" value="1"/>
</dbReference>
<comment type="caution">
    <text evidence="5">The sequence shown here is derived from an EMBL/GenBank/DDBJ whole genome shotgun (WGS) entry which is preliminary data.</text>
</comment>
<evidence type="ECO:0000313" key="5">
    <source>
        <dbReference type="EMBL" id="KAL3504470.1"/>
    </source>
</evidence>
<feature type="repeat" description="PPR" evidence="3">
    <location>
        <begin position="298"/>
        <end position="328"/>
    </location>
</feature>
<evidence type="ECO:0000313" key="6">
    <source>
        <dbReference type="Proteomes" id="UP001630127"/>
    </source>
</evidence>
<dbReference type="PANTHER" id="PTHR47926">
    <property type="entry name" value="PENTATRICOPEPTIDE REPEAT-CONTAINING PROTEIN"/>
    <property type="match status" value="1"/>
</dbReference>
<feature type="repeat" description="PPR" evidence="3">
    <location>
        <begin position="197"/>
        <end position="231"/>
    </location>
</feature>
<dbReference type="Pfam" id="PF01535">
    <property type="entry name" value="PPR"/>
    <property type="match status" value="3"/>
</dbReference>
<dbReference type="PANTHER" id="PTHR47926:SF458">
    <property type="entry name" value="PENTATRICOPEPTIDE REPEAT-CONTAINING PROTEIN"/>
    <property type="match status" value="1"/>
</dbReference>
<evidence type="ECO:0000256" key="1">
    <source>
        <dbReference type="ARBA" id="ARBA00006643"/>
    </source>
</evidence>
<gene>
    <name evidence="5" type="ORF">ACH5RR_034311</name>
</gene>
<dbReference type="Pfam" id="PF20431">
    <property type="entry name" value="E_motif"/>
    <property type="match status" value="1"/>
</dbReference>
<protein>
    <recommendedName>
        <fullName evidence="4">DYW domain-containing protein</fullName>
    </recommendedName>
</protein>
<sequence length="636" mass="71851">MIHYLAIVSSPNTLSCPKLNETGHATKLWASNEEGLRNNLLYNFNCPSELKQVHALLIKTSTPLSVLPLAQVASVCAFTSSFPYAQKIFRCVNKPEVTIWNSCLRNFAESSSPFDAVLLFYQLRKYDVLPDSFTCSFVLKACVQLLDLLHGRILHCYMEKLGFQSNLFLQNMIVHLYASCGAIVDATLLFDEMHQRDVVTWNIMITQLVKMGDINAAYKLFKEMPERSVRSWTAMVAGFVQCGKPKEAIDLFMEMEKSGLHANQVTVVAVLAACADIGALDLGRSIHEYSNKSGYDRNVRICNTLIDMYIKCGCLEAALLVFEKMEERTIVSWSAMIQGLAMHGQGMEALELFSKMVQTGVKPNGVTFIGLLHACSHMGLVEKGREFFVSMSRDYGITPRIEHYGCMVDLLSRAGLLQEAHGFIKNMPMKPNGVVWGALLGGCRVHKNIELAEEAIVHLNELDPRNDGYYVVLSNIYADAKQWENVAKVRKLMRDQGVKKMPGWSSVTVEGVVHEFVAGDETHPQAQEMFASWDNLLQQLRLKGYVPNTSVVLLDMEERDKEKFLYRHSEKLALVFGLLKTPPGETIRIMKNLRVCEDCHTAFKLISQIADREIVVRDRNRFHCFKYGSCSCKDYW</sequence>
<dbReference type="Pfam" id="PF14432">
    <property type="entry name" value="DYW_deaminase"/>
    <property type="match status" value="1"/>
</dbReference>
<keyword evidence="6" id="KW-1185">Reference proteome</keyword>
<accession>A0ABD2YBA1</accession>
<dbReference type="Pfam" id="PF13041">
    <property type="entry name" value="PPR_2"/>
    <property type="match status" value="2"/>
</dbReference>
<feature type="domain" description="DYW" evidence="4">
    <location>
        <begin position="544"/>
        <end position="636"/>
    </location>
</feature>
<organism evidence="5 6">
    <name type="scientific">Cinchona calisaya</name>
    <dbReference type="NCBI Taxonomy" id="153742"/>
    <lineage>
        <taxon>Eukaryota</taxon>
        <taxon>Viridiplantae</taxon>
        <taxon>Streptophyta</taxon>
        <taxon>Embryophyta</taxon>
        <taxon>Tracheophyta</taxon>
        <taxon>Spermatophyta</taxon>
        <taxon>Magnoliopsida</taxon>
        <taxon>eudicotyledons</taxon>
        <taxon>Gunneridae</taxon>
        <taxon>Pentapetalae</taxon>
        <taxon>asterids</taxon>
        <taxon>lamiids</taxon>
        <taxon>Gentianales</taxon>
        <taxon>Rubiaceae</taxon>
        <taxon>Cinchonoideae</taxon>
        <taxon>Cinchoneae</taxon>
        <taxon>Cinchona</taxon>
    </lineage>
</organism>
<dbReference type="Proteomes" id="UP001630127">
    <property type="component" value="Unassembled WGS sequence"/>
</dbReference>
<dbReference type="InterPro" id="IPR046960">
    <property type="entry name" value="PPR_At4g14850-like_plant"/>
</dbReference>
<feature type="repeat" description="PPR" evidence="3">
    <location>
        <begin position="232"/>
        <end position="262"/>
    </location>
</feature>
<comment type="similarity">
    <text evidence="1">Belongs to the PPR family. PCMP-H subfamily.</text>
</comment>
<dbReference type="InterPro" id="IPR011990">
    <property type="entry name" value="TPR-like_helical_dom_sf"/>
</dbReference>
<dbReference type="FunFam" id="1.25.40.10:FF:002148">
    <property type="entry name" value="Pentatricopeptide repeat-containing protein At2g29760, chloroplastic"/>
    <property type="match status" value="1"/>
</dbReference>
<feature type="repeat" description="PPR" evidence="3">
    <location>
        <begin position="329"/>
        <end position="363"/>
    </location>
</feature>
<evidence type="ECO:0000256" key="2">
    <source>
        <dbReference type="ARBA" id="ARBA00022737"/>
    </source>
</evidence>
<proteinExistence type="inferred from homology"/>
<reference evidence="5 6" key="1">
    <citation type="submission" date="2024-11" db="EMBL/GenBank/DDBJ databases">
        <title>A near-complete genome assembly of Cinchona calisaya.</title>
        <authorList>
            <person name="Lian D.C."/>
            <person name="Zhao X.W."/>
            <person name="Wei L."/>
        </authorList>
    </citation>
    <scope>NUCLEOTIDE SEQUENCE [LARGE SCALE GENOMIC DNA]</scope>
    <source>
        <tissue evidence="5">Nenye</tissue>
    </source>
</reference>
<evidence type="ECO:0000256" key="3">
    <source>
        <dbReference type="PROSITE-ProRule" id="PRU00708"/>
    </source>
</evidence>
<dbReference type="NCBIfam" id="TIGR00756">
    <property type="entry name" value="PPR"/>
    <property type="match status" value="4"/>
</dbReference>
<dbReference type="InterPro" id="IPR032867">
    <property type="entry name" value="DYW_dom"/>
</dbReference>
<dbReference type="EMBL" id="JBJUIK010000014">
    <property type="protein sequence ID" value="KAL3504470.1"/>
    <property type="molecule type" value="Genomic_DNA"/>
</dbReference>